<evidence type="ECO:0000313" key="2">
    <source>
        <dbReference type="Proteomes" id="UP001342826"/>
    </source>
</evidence>
<protein>
    <submittedName>
        <fullName evidence="1">NETI motif-containing protein</fullName>
    </submittedName>
</protein>
<dbReference type="InterPro" id="IPR025930">
    <property type="entry name" value="NETI"/>
</dbReference>
<proteinExistence type="predicted"/>
<dbReference type="GeneID" id="301141349"/>
<reference evidence="1 2" key="1">
    <citation type="submission" date="2023-03" db="EMBL/GenBank/DDBJ databases">
        <title>Bacillus Genome Sequencing.</title>
        <authorList>
            <person name="Dunlap C."/>
        </authorList>
    </citation>
    <scope>NUCLEOTIDE SEQUENCE [LARGE SCALE GENOMIC DNA]</scope>
    <source>
        <strain evidence="1 2">NRS-1717</strain>
    </source>
</reference>
<gene>
    <name evidence="1" type="ORF">P9271_11955</name>
</gene>
<organism evidence="1 2">
    <name type="scientific">Metabacillus fastidiosus</name>
    <dbReference type="NCBI Taxonomy" id="1458"/>
    <lineage>
        <taxon>Bacteria</taxon>
        <taxon>Bacillati</taxon>
        <taxon>Bacillota</taxon>
        <taxon>Bacilli</taxon>
        <taxon>Bacillales</taxon>
        <taxon>Bacillaceae</taxon>
        <taxon>Metabacillus</taxon>
    </lineage>
</organism>
<accession>A0ABU6NZB8</accession>
<sequence length="66" mass="7851">MIKKPKKQKFFVEENETINDCLKRIEEEGYIPVRRIEEPIFKEVVENGKIEVVPYGRKIVFEGKLV</sequence>
<dbReference type="Proteomes" id="UP001342826">
    <property type="component" value="Unassembled WGS sequence"/>
</dbReference>
<keyword evidence="2" id="KW-1185">Reference proteome</keyword>
<dbReference type="RefSeq" id="WP_066230018.1">
    <property type="nucleotide sequence ID" value="NZ_JARTFQ010000002.1"/>
</dbReference>
<dbReference type="Pfam" id="PF14044">
    <property type="entry name" value="NETI"/>
    <property type="match status" value="1"/>
</dbReference>
<dbReference type="EMBL" id="JARTFS010000008">
    <property type="protein sequence ID" value="MED4402033.1"/>
    <property type="molecule type" value="Genomic_DNA"/>
</dbReference>
<name>A0ABU6NZB8_9BACI</name>
<comment type="caution">
    <text evidence="1">The sequence shown here is derived from an EMBL/GenBank/DDBJ whole genome shotgun (WGS) entry which is preliminary data.</text>
</comment>
<evidence type="ECO:0000313" key="1">
    <source>
        <dbReference type="EMBL" id="MED4402033.1"/>
    </source>
</evidence>